<proteinExistence type="predicted"/>
<evidence type="ECO:0000259" key="1">
    <source>
        <dbReference type="Pfam" id="PF08241"/>
    </source>
</evidence>
<keyword evidence="2" id="KW-0808">Transferase</keyword>
<protein>
    <submittedName>
        <fullName evidence="2">Methyltransferase domain-containing protein</fullName>
    </submittedName>
</protein>
<reference evidence="2 3" key="1">
    <citation type="submission" date="2023-10" db="EMBL/GenBank/DDBJ databases">
        <title>Two novel species belonging to the OM43/NOR5 clade.</title>
        <authorList>
            <person name="Park M."/>
        </authorList>
    </citation>
    <scope>NUCLEOTIDE SEQUENCE [LARGE SCALE GENOMIC DNA]</scope>
    <source>
        <strain evidence="2 3">IMCC45268</strain>
    </source>
</reference>
<evidence type="ECO:0000313" key="3">
    <source>
        <dbReference type="Proteomes" id="UP001626549"/>
    </source>
</evidence>
<dbReference type="GO" id="GO:0008168">
    <property type="term" value="F:methyltransferase activity"/>
    <property type="evidence" value="ECO:0007669"/>
    <property type="project" value="UniProtKB-KW"/>
</dbReference>
<keyword evidence="2" id="KW-0489">Methyltransferase</keyword>
<name>A0ABZ0IFA6_9GAMM</name>
<keyword evidence="3" id="KW-1185">Reference proteome</keyword>
<dbReference type="InterPro" id="IPR013216">
    <property type="entry name" value="Methyltransf_11"/>
</dbReference>
<evidence type="ECO:0000313" key="2">
    <source>
        <dbReference type="EMBL" id="WOJ97234.1"/>
    </source>
</evidence>
<dbReference type="InterPro" id="IPR029063">
    <property type="entry name" value="SAM-dependent_MTases_sf"/>
</dbReference>
<dbReference type="Pfam" id="PF08241">
    <property type="entry name" value="Methyltransf_11"/>
    <property type="match status" value="1"/>
</dbReference>
<dbReference type="GO" id="GO:0032259">
    <property type="term" value="P:methylation"/>
    <property type="evidence" value="ECO:0007669"/>
    <property type="project" value="UniProtKB-KW"/>
</dbReference>
<sequence>MQAIYDKIGKGYSTGRKEDPQIASCLWGYLAGATSLLNLGAGTGSYEPHIHDLEVTALEPSLQMIEQRPLGAAPVMQGYAESLPFESRRFSHSMTVLSMHHWLDRKRAFAEIKRVTNTRFVAITWDPGSPSYWLTKDYFPEIHAIDSENFPSLDEIAESFPGVAFFPLEIPADCADGFTAAYWARPHAYLDPLVRSCMSTFAKVQEVESGLDRLRADLDCGLWKEKYGQLMYKDKLDVGYKIAVWNA</sequence>
<dbReference type="RefSeq" id="WP_407327958.1">
    <property type="nucleotide sequence ID" value="NZ_CP136865.1"/>
</dbReference>
<gene>
    <name evidence="2" type="ORF">R0137_01345</name>
</gene>
<dbReference type="Proteomes" id="UP001626549">
    <property type="component" value="Chromosome"/>
</dbReference>
<feature type="domain" description="Methyltransferase type 11" evidence="1">
    <location>
        <begin position="37"/>
        <end position="116"/>
    </location>
</feature>
<dbReference type="SUPFAM" id="SSF53335">
    <property type="entry name" value="S-adenosyl-L-methionine-dependent methyltransferases"/>
    <property type="match status" value="1"/>
</dbReference>
<accession>A0ABZ0IFA6</accession>
<dbReference type="EMBL" id="CP136865">
    <property type="protein sequence ID" value="WOJ97234.1"/>
    <property type="molecule type" value="Genomic_DNA"/>
</dbReference>
<dbReference type="Gene3D" id="3.40.50.150">
    <property type="entry name" value="Vaccinia Virus protein VP39"/>
    <property type="match status" value="1"/>
</dbReference>
<organism evidence="2 3">
    <name type="scientific">Congregibacter brevis</name>
    <dbReference type="NCBI Taxonomy" id="3081201"/>
    <lineage>
        <taxon>Bacteria</taxon>
        <taxon>Pseudomonadati</taxon>
        <taxon>Pseudomonadota</taxon>
        <taxon>Gammaproteobacteria</taxon>
        <taxon>Cellvibrionales</taxon>
        <taxon>Halieaceae</taxon>
        <taxon>Congregibacter</taxon>
    </lineage>
</organism>